<comment type="caution">
    <text evidence="1">The sequence shown here is derived from an EMBL/GenBank/DDBJ whole genome shotgun (WGS) entry which is preliminary data.</text>
</comment>
<keyword evidence="2" id="KW-1185">Reference proteome</keyword>
<proteinExistence type="predicted"/>
<dbReference type="Proteomes" id="UP001497602">
    <property type="component" value="Unassembled WGS sequence"/>
</dbReference>
<accession>A0ABP1FDE6</accession>
<organism evidence="1 2">
    <name type="scientific">Tenacibaculum vairaonense</name>
    <dbReference type="NCBI Taxonomy" id="3137860"/>
    <lineage>
        <taxon>Bacteria</taxon>
        <taxon>Pseudomonadati</taxon>
        <taxon>Bacteroidota</taxon>
        <taxon>Flavobacteriia</taxon>
        <taxon>Flavobacteriales</taxon>
        <taxon>Flavobacteriaceae</taxon>
        <taxon>Tenacibaculum</taxon>
    </lineage>
</organism>
<protein>
    <submittedName>
        <fullName evidence="1">Uncharacterized protein</fullName>
    </submittedName>
</protein>
<gene>
    <name evidence="1" type="ORF">T190115A13A_70186</name>
</gene>
<reference evidence="1 2" key="1">
    <citation type="submission" date="2024-05" db="EMBL/GenBank/DDBJ databases">
        <authorList>
            <person name="Duchaud E."/>
        </authorList>
    </citation>
    <scope>NUCLEOTIDE SEQUENCE [LARGE SCALE GENOMIC DNA]</scope>
    <source>
        <strain evidence="1">Ena-SAMPLE-TAB-13-05-2024-13:56:06:370-140305</strain>
    </source>
</reference>
<name>A0ABP1FDE6_9FLAO</name>
<dbReference type="RefSeq" id="WP_348706555.1">
    <property type="nucleotide sequence ID" value="NZ_CAXIYA010000038.1"/>
</dbReference>
<evidence type="ECO:0000313" key="2">
    <source>
        <dbReference type="Proteomes" id="UP001497602"/>
    </source>
</evidence>
<sequence>MKTRNVNTTTETTVKQSGGCCGSTPVKVEPVKSSCCGPAPKVKETPQTGGGCC</sequence>
<dbReference type="EMBL" id="CAXJRC010000044">
    <property type="protein sequence ID" value="CAL2108413.1"/>
    <property type="molecule type" value="Genomic_DNA"/>
</dbReference>
<evidence type="ECO:0000313" key="1">
    <source>
        <dbReference type="EMBL" id="CAL2108413.1"/>
    </source>
</evidence>